<sequence length="72" mass="8268">MDRTLTKDNKIISHDTKYEKPSIEEVQKREKERLENKNEEDKPEEGGSAGRAQINISTVSDLNPKPRRSNTS</sequence>
<reference evidence="3" key="2">
    <citation type="submission" date="2019-10" db="EMBL/GenBank/DDBJ databases">
        <title>Conservation and host-specific expression of non-tandemly repeated heterogenous ribosome RNA gene in arbuscular mycorrhizal fungi.</title>
        <authorList>
            <person name="Maeda T."/>
            <person name="Kobayashi Y."/>
            <person name="Nakagawa T."/>
            <person name="Ezawa T."/>
            <person name="Yamaguchi K."/>
            <person name="Bino T."/>
            <person name="Nishimoto Y."/>
            <person name="Shigenobu S."/>
            <person name="Kawaguchi M."/>
        </authorList>
    </citation>
    <scope>NUCLEOTIDE SEQUENCE</scope>
    <source>
        <strain evidence="3">HR1</strain>
    </source>
</reference>
<dbReference type="AlphaFoldDB" id="A0A2Z6RBN2"/>
<reference evidence="2 4" key="1">
    <citation type="submission" date="2017-11" db="EMBL/GenBank/DDBJ databases">
        <title>The genome of Rhizophagus clarus HR1 reveals common genetic basis of auxotrophy among arbuscular mycorrhizal fungi.</title>
        <authorList>
            <person name="Kobayashi Y."/>
        </authorList>
    </citation>
    <scope>NUCLEOTIDE SEQUENCE [LARGE SCALE GENOMIC DNA]</scope>
    <source>
        <strain evidence="2 4">HR1</strain>
    </source>
</reference>
<dbReference type="Proteomes" id="UP000615446">
    <property type="component" value="Unassembled WGS sequence"/>
</dbReference>
<feature type="region of interest" description="Disordered" evidence="1">
    <location>
        <begin position="1"/>
        <end position="72"/>
    </location>
</feature>
<organism evidence="2 4">
    <name type="scientific">Rhizophagus clarus</name>
    <dbReference type="NCBI Taxonomy" id="94130"/>
    <lineage>
        <taxon>Eukaryota</taxon>
        <taxon>Fungi</taxon>
        <taxon>Fungi incertae sedis</taxon>
        <taxon>Mucoromycota</taxon>
        <taxon>Glomeromycotina</taxon>
        <taxon>Glomeromycetes</taxon>
        <taxon>Glomerales</taxon>
        <taxon>Glomeraceae</taxon>
        <taxon>Rhizophagus</taxon>
    </lineage>
</organism>
<evidence type="ECO:0000313" key="4">
    <source>
        <dbReference type="Proteomes" id="UP000247702"/>
    </source>
</evidence>
<accession>A0A2Z6RBN2</accession>
<evidence type="ECO:0000313" key="2">
    <source>
        <dbReference type="EMBL" id="GBB95334.1"/>
    </source>
</evidence>
<evidence type="ECO:0000256" key="1">
    <source>
        <dbReference type="SAM" id="MobiDB-lite"/>
    </source>
</evidence>
<keyword evidence="4" id="KW-1185">Reference proteome</keyword>
<protein>
    <submittedName>
        <fullName evidence="2">Uncharacterized protein</fullName>
    </submittedName>
</protein>
<dbReference type="Proteomes" id="UP000247702">
    <property type="component" value="Unassembled WGS sequence"/>
</dbReference>
<dbReference type="OrthoDB" id="2401284at2759"/>
<dbReference type="EMBL" id="BLAL01000274">
    <property type="protein sequence ID" value="GES98611.1"/>
    <property type="molecule type" value="Genomic_DNA"/>
</dbReference>
<feature type="compositionally biased region" description="Basic and acidic residues" evidence="1">
    <location>
        <begin position="1"/>
        <end position="40"/>
    </location>
</feature>
<name>A0A2Z6RBN2_9GLOM</name>
<comment type="caution">
    <text evidence="2">The sequence shown here is derived from an EMBL/GenBank/DDBJ whole genome shotgun (WGS) entry which is preliminary data.</text>
</comment>
<proteinExistence type="predicted"/>
<evidence type="ECO:0000313" key="3">
    <source>
        <dbReference type="EMBL" id="GES98611.1"/>
    </source>
</evidence>
<gene>
    <name evidence="3" type="ORF">RCL2_002514800</name>
    <name evidence="2" type="ORF">RclHR1_02510028</name>
</gene>
<dbReference type="EMBL" id="BEXD01001680">
    <property type="protein sequence ID" value="GBB95334.1"/>
    <property type="molecule type" value="Genomic_DNA"/>
</dbReference>